<sequence length="369" mass="41418">MKNWFSNLTSCLSPRHNSDPLGLRDNRMWSEDLRKHAYGEFSLAVVQANLDVEDQSQVEAGRQATFVGVYDGHGGPNASQYVAGHLFDHLNRLSCDAREISENIISNAIAETERGYLDFVRAAASINGGAGPVGGSCCLVGVIWNRRLYVGNLGDSRAVLGVLRENRIQAEQVTEDHNANLDHIRIELQARHLGNPQIVVKNNGRWRVRDILEVTRAIGDFDLKYQELAVGPGFQPYRDSERLGRPYIRDDPQLHGSELEEDCRFVIFASDGLWDWVTNQEAVNIVHKGPREGIARRLAVKAMQNAGKKRRKTYADLKDLNPGQRRNFHDDITVVVVFMDHLDPVADPDFSPITVRGNQPNVVPSNFDF</sequence>
<dbReference type="AlphaFoldDB" id="A0A2G9GEA9"/>
<dbReference type="PROSITE" id="PS51746">
    <property type="entry name" value="PPM_2"/>
    <property type="match status" value="1"/>
</dbReference>
<keyword evidence="4" id="KW-0479">Metal-binding</keyword>
<comment type="similarity">
    <text evidence="9">Belongs to the PP2C family.</text>
</comment>
<gene>
    <name evidence="11" type="ORF">CDL12_23859</name>
</gene>
<keyword evidence="6" id="KW-0460">Magnesium</keyword>
<dbReference type="InterPro" id="IPR015655">
    <property type="entry name" value="PP2C"/>
</dbReference>
<dbReference type="InterPro" id="IPR036457">
    <property type="entry name" value="PPM-type-like_dom_sf"/>
</dbReference>
<comment type="caution">
    <text evidence="11">The sequence shown here is derived from an EMBL/GenBank/DDBJ whole genome shotgun (WGS) entry which is preliminary data.</text>
</comment>
<dbReference type="EMBL" id="NKXS01005457">
    <property type="protein sequence ID" value="PIN03623.1"/>
    <property type="molecule type" value="Genomic_DNA"/>
</dbReference>
<dbReference type="Proteomes" id="UP000231279">
    <property type="component" value="Unassembled WGS sequence"/>
</dbReference>
<evidence type="ECO:0000256" key="3">
    <source>
        <dbReference type="ARBA" id="ARBA00013081"/>
    </source>
</evidence>
<evidence type="ECO:0000256" key="4">
    <source>
        <dbReference type="ARBA" id="ARBA00022723"/>
    </source>
</evidence>
<evidence type="ECO:0000313" key="12">
    <source>
        <dbReference type="Proteomes" id="UP000231279"/>
    </source>
</evidence>
<evidence type="ECO:0000256" key="5">
    <source>
        <dbReference type="ARBA" id="ARBA00022801"/>
    </source>
</evidence>
<comment type="cofactor">
    <cofactor evidence="2">
        <name>Mg(2+)</name>
        <dbReference type="ChEBI" id="CHEBI:18420"/>
    </cofactor>
</comment>
<dbReference type="GO" id="GO:0046872">
    <property type="term" value="F:metal ion binding"/>
    <property type="evidence" value="ECO:0007669"/>
    <property type="project" value="UniProtKB-KW"/>
</dbReference>
<reference evidence="12" key="1">
    <citation type="journal article" date="2018" name="Gigascience">
        <title>Genome assembly of the Pink Ipe (Handroanthus impetiginosus, Bignoniaceae), a highly valued, ecologically keystone Neotropical timber forest tree.</title>
        <authorList>
            <person name="Silva-Junior O.B."/>
            <person name="Grattapaglia D."/>
            <person name="Novaes E."/>
            <person name="Collevatti R.G."/>
        </authorList>
    </citation>
    <scope>NUCLEOTIDE SEQUENCE [LARGE SCALE GENOMIC DNA]</scope>
    <source>
        <strain evidence="12">cv. UFG-1</strain>
    </source>
</reference>
<keyword evidence="12" id="KW-1185">Reference proteome</keyword>
<dbReference type="GO" id="GO:0004722">
    <property type="term" value="F:protein serine/threonine phosphatase activity"/>
    <property type="evidence" value="ECO:0007669"/>
    <property type="project" value="UniProtKB-EC"/>
</dbReference>
<keyword evidence="5 9" id="KW-0378">Hydrolase</keyword>
<evidence type="ECO:0000256" key="2">
    <source>
        <dbReference type="ARBA" id="ARBA00001946"/>
    </source>
</evidence>
<dbReference type="PROSITE" id="PS01032">
    <property type="entry name" value="PPM_1"/>
    <property type="match status" value="1"/>
</dbReference>
<dbReference type="CDD" id="cd00143">
    <property type="entry name" value="PP2Cc"/>
    <property type="match status" value="1"/>
</dbReference>
<dbReference type="Pfam" id="PF00481">
    <property type="entry name" value="PP2C"/>
    <property type="match status" value="1"/>
</dbReference>
<feature type="domain" description="PPM-type phosphatase" evidence="10">
    <location>
        <begin position="37"/>
        <end position="339"/>
    </location>
</feature>
<evidence type="ECO:0000256" key="6">
    <source>
        <dbReference type="ARBA" id="ARBA00022842"/>
    </source>
</evidence>
<organism evidence="11 12">
    <name type="scientific">Handroanthus impetiginosus</name>
    <dbReference type="NCBI Taxonomy" id="429701"/>
    <lineage>
        <taxon>Eukaryota</taxon>
        <taxon>Viridiplantae</taxon>
        <taxon>Streptophyta</taxon>
        <taxon>Embryophyta</taxon>
        <taxon>Tracheophyta</taxon>
        <taxon>Spermatophyta</taxon>
        <taxon>Magnoliopsida</taxon>
        <taxon>eudicotyledons</taxon>
        <taxon>Gunneridae</taxon>
        <taxon>Pentapetalae</taxon>
        <taxon>asterids</taxon>
        <taxon>lamiids</taxon>
        <taxon>Lamiales</taxon>
        <taxon>Bignoniaceae</taxon>
        <taxon>Crescentiina</taxon>
        <taxon>Tabebuia alliance</taxon>
        <taxon>Handroanthus</taxon>
    </lineage>
</organism>
<evidence type="ECO:0000259" key="10">
    <source>
        <dbReference type="PROSITE" id="PS51746"/>
    </source>
</evidence>
<proteinExistence type="inferred from homology"/>
<evidence type="ECO:0000256" key="8">
    <source>
        <dbReference type="ARBA" id="ARBA00023211"/>
    </source>
</evidence>
<evidence type="ECO:0000256" key="1">
    <source>
        <dbReference type="ARBA" id="ARBA00001936"/>
    </source>
</evidence>
<dbReference type="EC" id="3.1.3.16" evidence="3"/>
<evidence type="ECO:0000313" key="11">
    <source>
        <dbReference type="EMBL" id="PIN03623.1"/>
    </source>
</evidence>
<dbReference type="STRING" id="429701.A0A2G9GEA9"/>
<comment type="cofactor">
    <cofactor evidence="1">
        <name>Mn(2+)</name>
        <dbReference type="ChEBI" id="CHEBI:29035"/>
    </cofactor>
</comment>
<evidence type="ECO:0000256" key="9">
    <source>
        <dbReference type="RuleBase" id="RU003465"/>
    </source>
</evidence>
<name>A0A2G9GEA9_9LAMI</name>
<accession>A0A2G9GEA9</accession>
<dbReference type="InterPro" id="IPR001932">
    <property type="entry name" value="PPM-type_phosphatase-like_dom"/>
</dbReference>
<keyword evidence="7 9" id="KW-0904">Protein phosphatase</keyword>
<evidence type="ECO:0000256" key="7">
    <source>
        <dbReference type="ARBA" id="ARBA00022912"/>
    </source>
</evidence>
<dbReference type="Gene3D" id="3.60.40.10">
    <property type="entry name" value="PPM-type phosphatase domain"/>
    <property type="match status" value="1"/>
</dbReference>
<dbReference type="SMART" id="SM00332">
    <property type="entry name" value="PP2Cc"/>
    <property type="match status" value="1"/>
</dbReference>
<dbReference type="SUPFAM" id="SSF81606">
    <property type="entry name" value="PP2C-like"/>
    <property type="match status" value="1"/>
</dbReference>
<keyword evidence="11" id="KW-0670">Pyruvate</keyword>
<protein>
    <recommendedName>
        <fullName evidence="3">protein-serine/threonine phosphatase</fullName>
        <ecNumber evidence="3">3.1.3.16</ecNumber>
    </recommendedName>
</protein>
<dbReference type="OrthoDB" id="420076at2759"/>
<keyword evidence="8" id="KW-0464">Manganese</keyword>
<dbReference type="InterPro" id="IPR000222">
    <property type="entry name" value="PP2C_BS"/>
</dbReference>
<dbReference type="PANTHER" id="PTHR47992">
    <property type="entry name" value="PROTEIN PHOSPHATASE"/>
    <property type="match status" value="1"/>
</dbReference>